<dbReference type="AlphaFoldDB" id="A0A9P3H9H5"/>
<feature type="compositionally biased region" description="Acidic residues" evidence="1">
    <location>
        <begin position="283"/>
        <end position="297"/>
    </location>
</feature>
<feature type="compositionally biased region" description="Acidic residues" evidence="1">
    <location>
        <begin position="259"/>
        <end position="268"/>
    </location>
</feature>
<evidence type="ECO:0000313" key="5">
    <source>
        <dbReference type="Proteomes" id="UP000827284"/>
    </source>
</evidence>
<feature type="transmembrane region" description="Helical" evidence="2">
    <location>
        <begin position="202"/>
        <end position="221"/>
    </location>
</feature>
<protein>
    <recommendedName>
        <fullName evidence="6">Mid2 domain-containing protein</fullName>
    </recommendedName>
</protein>
<accession>A0A9P3H9H5</accession>
<reference evidence="4" key="2">
    <citation type="journal article" date="2022" name="Microbiol. Resour. Announc.">
        <title>Whole-Genome Sequence of Entomortierella parvispora E1425, a Mucoromycotan Fungus Associated with Burkholderiaceae-Related Endosymbiotic Bacteria.</title>
        <authorList>
            <person name="Herlambang A."/>
            <person name="Guo Y."/>
            <person name="Takashima Y."/>
            <person name="Narisawa K."/>
            <person name="Ohta H."/>
            <person name="Nishizawa T."/>
        </authorList>
    </citation>
    <scope>NUCLEOTIDE SEQUENCE</scope>
    <source>
        <strain evidence="4">E1425</strain>
    </source>
</reference>
<evidence type="ECO:0000313" key="4">
    <source>
        <dbReference type="EMBL" id="GJJ72313.1"/>
    </source>
</evidence>
<evidence type="ECO:0000256" key="1">
    <source>
        <dbReference type="SAM" id="MobiDB-lite"/>
    </source>
</evidence>
<evidence type="ECO:0000256" key="2">
    <source>
        <dbReference type="SAM" id="Phobius"/>
    </source>
</evidence>
<dbReference type="Proteomes" id="UP000827284">
    <property type="component" value="Unassembled WGS sequence"/>
</dbReference>
<sequence>MRLASTSATQAGMASASTLMLLLITLSSSVHAQASGAGANTSPLATDKVQLSYWKNTNEELASEFALFNTCFVTEAADTIPFSYLTMVPKNATVNFYKDPECGGAFAYAMDGYYLGYPGSARSYRWVGWSEDAIGELQTVAFPLMPGSSTPPPTSPEPEQPPPKQEEPTQPPPATGGQEPVKEPGHGQTGANDEETSYSSTFFGGVIGTLAVLSVGGVVFWRKVGRGMMGDDDKGKDVLPYNRVAGGGNDVSRQNAMEEEIGEGDEDILLTTKDRMEHNSFALEDEDDDEDDEEDEGQGSGEGHSLEDERESNSGLLSKSGSKHLDQ</sequence>
<gene>
    <name evidence="4" type="ORF">EMPS_04670</name>
</gene>
<keyword evidence="2" id="KW-1133">Transmembrane helix</keyword>
<evidence type="ECO:0000256" key="3">
    <source>
        <dbReference type="SAM" id="SignalP"/>
    </source>
</evidence>
<keyword evidence="3" id="KW-0732">Signal</keyword>
<dbReference type="OrthoDB" id="2416293at2759"/>
<feature type="region of interest" description="Disordered" evidence="1">
    <location>
        <begin position="259"/>
        <end position="327"/>
    </location>
</feature>
<feature type="compositionally biased region" description="Pro residues" evidence="1">
    <location>
        <begin position="149"/>
        <end position="174"/>
    </location>
</feature>
<evidence type="ECO:0008006" key="6">
    <source>
        <dbReference type="Google" id="ProtNLM"/>
    </source>
</evidence>
<keyword evidence="2" id="KW-0812">Transmembrane</keyword>
<feature type="region of interest" description="Disordered" evidence="1">
    <location>
        <begin position="143"/>
        <end position="196"/>
    </location>
</feature>
<dbReference type="EMBL" id="BQFW01000006">
    <property type="protein sequence ID" value="GJJ72313.1"/>
    <property type="molecule type" value="Genomic_DNA"/>
</dbReference>
<proteinExistence type="predicted"/>
<comment type="caution">
    <text evidence="4">The sequence shown here is derived from an EMBL/GenBank/DDBJ whole genome shotgun (WGS) entry which is preliminary data.</text>
</comment>
<feature type="chain" id="PRO_5040402394" description="Mid2 domain-containing protein" evidence="3">
    <location>
        <begin position="33"/>
        <end position="327"/>
    </location>
</feature>
<reference evidence="4" key="1">
    <citation type="submission" date="2021-11" db="EMBL/GenBank/DDBJ databases">
        <authorList>
            <person name="Herlambang A."/>
            <person name="Guo Y."/>
            <person name="Takashima Y."/>
            <person name="Nishizawa T."/>
        </authorList>
    </citation>
    <scope>NUCLEOTIDE SEQUENCE</scope>
    <source>
        <strain evidence="4">E1425</strain>
    </source>
</reference>
<name>A0A9P3H9H5_9FUNG</name>
<organism evidence="4 5">
    <name type="scientific">Entomortierella parvispora</name>
    <dbReference type="NCBI Taxonomy" id="205924"/>
    <lineage>
        <taxon>Eukaryota</taxon>
        <taxon>Fungi</taxon>
        <taxon>Fungi incertae sedis</taxon>
        <taxon>Mucoromycota</taxon>
        <taxon>Mortierellomycotina</taxon>
        <taxon>Mortierellomycetes</taxon>
        <taxon>Mortierellales</taxon>
        <taxon>Mortierellaceae</taxon>
        <taxon>Entomortierella</taxon>
    </lineage>
</organism>
<feature type="signal peptide" evidence="3">
    <location>
        <begin position="1"/>
        <end position="32"/>
    </location>
</feature>
<keyword evidence="5" id="KW-1185">Reference proteome</keyword>
<keyword evidence="2" id="KW-0472">Membrane</keyword>